<keyword evidence="1" id="KW-0812">Transmembrane</keyword>
<dbReference type="RefSeq" id="WP_060632548.1">
    <property type="nucleotide sequence ID" value="NZ_NFEL01000050.1"/>
</dbReference>
<organism evidence="2 3">
    <name type="scientific">Bacillus thuringiensis subsp. finitimus</name>
    <dbReference type="NCBI Taxonomy" id="29337"/>
    <lineage>
        <taxon>Bacteria</taxon>
        <taxon>Bacillati</taxon>
        <taxon>Bacillota</taxon>
        <taxon>Bacilli</taxon>
        <taxon>Bacillales</taxon>
        <taxon>Bacillaceae</taxon>
        <taxon>Bacillus</taxon>
        <taxon>Bacillus cereus group</taxon>
    </lineage>
</organism>
<comment type="caution">
    <text evidence="2">The sequence shown here is derived from an EMBL/GenBank/DDBJ whole genome shotgun (WGS) entry which is preliminary data.</text>
</comment>
<keyword evidence="1" id="KW-1133">Transmembrane helix</keyword>
<name>A0A243GD65_BACTF</name>
<keyword evidence="1" id="KW-0472">Membrane</keyword>
<evidence type="ECO:0000256" key="1">
    <source>
        <dbReference type="SAM" id="Phobius"/>
    </source>
</evidence>
<dbReference type="AlphaFoldDB" id="A0A243GD65"/>
<dbReference type="Proteomes" id="UP000195030">
    <property type="component" value="Unassembled WGS sequence"/>
</dbReference>
<accession>A0A243GD65</accession>
<evidence type="ECO:0008006" key="4">
    <source>
        <dbReference type="Google" id="ProtNLM"/>
    </source>
</evidence>
<evidence type="ECO:0000313" key="2">
    <source>
        <dbReference type="EMBL" id="OUA05428.1"/>
    </source>
</evidence>
<protein>
    <recommendedName>
        <fullName evidence="4">DUF4760 domain-containing protein</fullName>
    </recommendedName>
</protein>
<evidence type="ECO:0000313" key="3">
    <source>
        <dbReference type="Proteomes" id="UP000195030"/>
    </source>
</evidence>
<gene>
    <name evidence="2" type="ORF">BK772_21465</name>
</gene>
<feature type="transmembrane region" description="Helical" evidence="1">
    <location>
        <begin position="6"/>
        <end position="26"/>
    </location>
</feature>
<proteinExistence type="predicted"/>
<dbReference type="EMBL" id="NFEL01000050">
    <property type="protein sequence ID" value="OUA05428.1"/>
    <property type="molecule type" value="Genomic_DNA"/>
</dbReference>
<reference evidence="2 3" key="1">
    <citation type="submission" date="2016-10" db="EMBL/GenBank/DDBJ databases">
        <title>Comparative genomics of Bacillus thuringiensis reveals a path to pathogens against multiple invertebrate hosts.</title>
        <authorList>
            <person name="Zheng J."/>
            <person name="Gao Q."/>
            <person name="Liu H."/>
            <person name="Peng D."/>
            <person name="Ruan L."/>
            <person name="Sun M."/>
        </authorList>
    </citation>
    <scope>NUCLEOTIDE SEQUENCE [LARGE SCALE GENOMIC DNA]</scope>
    <source>
        <strain evidence="2">CTC</strain>
    </source>
</reference>
<sequence length="159" mass="19336">MDDFWFKFFTLLFTGITAGMLIVNAIRDSRIKKKERRIAVELSEKRRMQNDLMEHITEVLDLGRRGFKEKDENAKQKIYFQLLNHKPFIWINFDRENRSAKKLRENCNEYIFWCTSFLDSSNETERINFERDAEKNKRSIWKLIDEYIEAEDELIKNLI</sequence>